<reference evidence="1 2" key="1">
    <citation type="submission" date="2015-08" db="EMBL/GenBank/DDBJ databases">
        <title>Draft Genome Sequence of Bacillus vietnamensis UCD-SED5.</title>
        <authorList>
            <person name="Lee R.D."/>
            <person name="Jospin G."/>
            <person name="Lang J.M."/>
            <person name="Coil D.A."/>
            <person name="Eisen J.A."/>
        </authorList>
    </citation>
    <scope>NUCLEOTIDE SEQUENCE [LARGE SCALE GENOMIC DNA]</scope>
    <source>
        <strain evidence="1 2">UCD-SED5</strain>
    </source>
</reference>
<dbReference type="EMBL" id="LIXZ01000002">
    <property type="protein sequence ID" value="KPL60977.1"/>
    <property type="molecule type" value="Genomic_DNA"/>
</dbReference>
<dbReference type="RefSeq" id="WP_060671201.1">
    <property type="nucleotide sequence ID" value="NZ_LIXZ01000002.1"/>
</dbReference>
<evidence type="ECO:0008006" key="3">
    <source>
        <dbReference type="Google" id="ProtNLM"/>
    </source>
</evidence>
<gene>
    <name evidence="1" type="ORF">AM506_04420</name>
</gene>
<evidence type="ECO:0000313" key="1">
    <source>
        <dbReference type="EMBL" id="KPL60977.1"/>
    </source>
</evidence>
<dbReference type="OrthoDB" id="2886329at2"/>
<dbReference type="AlphaFoldDB" id="A0A0P6W5L5"/>
<proteinExistence type="predicted"/>
<evidence type="ECO:0000313" key="2">
    <source>
        <dbReference type="Proteomes" id="UP000050398"/>
    </source>
</evidence>
<dbReference type="Proteomes" id="UP000050398">
    <property type="component" value="Unassembled WGS sequence"/>
</dbReference>
<name>A0A0P6W5L5_9BACI</name>
<accession>A0A0P6W5L5</accession>
<dbReference type="PATRIC" id="fig|218284.4.peg.931"/>
<comment type="caution">
    <text evidence="1">The sequence shown here is derived from an EMBL/GenBank/DDBJ whole genome shotgun (WGS) entry which is preliminary data.</text>
</comment>
<organism evidence="1 2">
    <name type="scientific">Rossellomorea vietnamensis</name>
    <dbReference type="NCBI Taxonomy" id="218284"/>
    <lineage>
        <taxon>Bacteria</taxon>
        <taxon>Bacillati</taxon>
        <taxon>Bacillota</taxon>
        <taxon>Bacilli</taxon>
        <taxon>Bacillales</taxon>
        <taxon>Bacillaceae</taxon>
        <taxon>Rossellomorea</taxon>
    </lineage>
</organism>
<sequence length="114" mass="13082">MKQLSTNISLIILGVCILIGAWMISNALQNSNSHITDDQVTVNMNSTEGPQLLSSMELKDYLGISKEQLEMLYPRKEDDVIISEIPYIKMGYEYYFPVKAIDRWLEETEGKTFQ</sequence>
<protein>
    <recommendedName>
        <fullName evidence="3">Helix-turn-helix domain-containing protein</fullName>
    </recommendedName>
</protein>